<accession>A0ABQ4GHM7</accession>
<keyword evidence="2" id="KW-0812">Transmembrane</keyword>
<keyword evidence="5" id="KW-1185">Reference proteome</keyword>
<keyword evidence="2" id="KW-0472">Membrane</keyword>
<feature type="compositionally biased region" description="Gly residues" evidence="1">
    <location>
        <begin position="490"/>
        <end position="500"/>
    </location>
</feature>
<evidence type="ECO:0000256" key="3">
    <source>
        <dbReference type="SAM" id="SignalP"/>
    </source>
</evidence>
<dbReference type="Gene3D" id="2.40.10.10">
    <property type="entry name" value="Trypsin-like serine proteases"/>
    <property type="match status" value="2"/>
</dbReference>
<evidence type="ECO:0000313" key="4">
    <source>
        <dbReference type="EMBL" id="GIH60902.1"/>
    </source>
</evidence>
<feature type="signal peptide" evidence="3">
    <location>
        <begin position="1"/>
        <end position="33"/>
    </location>
</feature>
<reference evidence="4 5" key="1">
    <citation type="submission" date="2021-01" db="EMBL/GenBank/DDBJ databases">
        <title>Whole genome shotgun sequence of Microbispora siamensis NBRC 104113.</title>
        <authorList>
            <person name="Komaki H."/>
            <person name="Tamura T."/>
        </authorList>
    </citation>
    <scope>NUCLEOTIDE SEQUENCE [LARGE SCALE GENOMIC DNA]</scope>
    <source>
        <strain evidence="4 5">NBRC 104113</strain>
    </source>
</reference>
<protein>
    <recommendedName>
        <fullName evidence="6">Trypsin-like peptidase domain-containing protein</fullName>
    </recommendedName>
</protein>
<feature type="chain" id="PRO_5046573367" description="Trypsin-like peptidase domain-containing protein" evidence="3">
    <location>
        <begin position="34"/>
        <end position="620"/>
    </location>
</feature>
<feature type="transmembrane region" description="Helical" evidence="2">
    <location>
        <begin position="444"/>
        <end position="467"/>
    </location>
</feature>
<organism evidence="4 5">
    <name type="scientific">Microbispora siamensis</name>
    <dbReference type="NCBI Taxonomy" id="564413"/>
    <lineage>
        <taxon>Bacteria</taxon>
        <taxon>Bacillati</taxon>
        <taxon>Actinomycetota</taxon>
        <taxon>Actinomycetes</taxon>
        <taxon>Streptosporangiales</taxon>
        <taxon>Streptosporangiaceae</taxon>
        <taxon>Microbispora</taxon>
    </lineage>
</organism>
<dbReference type="PANTHER" id="PTHR43019:SF23">
    <property type="entry name" value="PROTEASE DO-LIKE 5, CHLOROPLASTIC"/>
    <property type="match status" value="1"/>
</dbReference>
<proteinExistence type="predicted"/>
<dbReference type="SUPFAM" id="SSF50494">
    <property type="entry name" value="Trypsin-like serine proteases"/>
    <property type="match status" value="1"/>
</dbReference>
<dbReference type="InterPro" id="IPR009003">
    <property type="entry name" value="Peptidase_S1_PA"/>
</dbReference>
<name>A0ABQ4GHM7_9ACTN</name>
<dbReference type="EMBL" id="BOOF01000005">
    <property type="protein sequence ID" value="GIH60902.1"/>
    <property type="molecule type" value="Genomic_DNA"/>
</dbReference>
<dbReference type="PANTHER" id="PTHR43019">
    <property type="entry name" value="SERINE ENDOPROTEASE DEGS"/>
    <property type="match status" value="1"/>
</dbReference>
<feature type="compositionally biased region" description="Low complexity" evidence="1">
    <location>
        <begin position="475"/>
        <end position="489"/>
    </location>
</feature>
<evidence type="ECO:0000256" key="1">
    <source>
        <dbReference type="SAM" id="MobiDB-lite"/>
    </source>
</evidence>
<gene>
    <name evidence="4" type="ORF">Msi02_17190</name>
</gene>
<evidence type="ECO:0000256" key="2">
    <source>
        <dbReference type="SAM" id="Phobius"/>
    </source>
</evidence>
<feature type="region of interest" description="Disordered" evidence="1">
    <location>
        <begin position="473"/>
        <end position="620"/>
    </location>
</feature>
<dbReference type="Proteomes" id="UP000660454">
    <property type="component" value="Unassembled WGS sequence"/>
</dbReference>
<dbReference type="InterPro" id="IPR043504">
    <property type="entry name" value="Peptidase_S1_PA_chymotrypsin"/>
</dbReference>
<comment type="caution">
    <text evidence="4">The sequence shown here is derived from an EMBL/GenBank/DDBJ whole genome shotgun (WGS) entry which is preliminary data.</text>
</comment>
<keyword evidence="3" id="KW-0732">Signal</keyword>
<evidence type="ECO:0000313" key="5">
    <source>
        <dbReference type="Proteomes" id="UP000660454"/>
    </source>
</evidence>
<dbReference type="Pfam" id="PF13365">
    <property type="entry name" value="Trypsin_2"/>
    <property type="match status" value="1"/>
</dbReference>
<feature type="compositionally biased region" description="Basic and acidic residues" evidence="1">
    <location>
        <begin position="601"/>
        <end position="620"/>
    </location>
</feature>
<keyword evidence="2" id="KW-1133">Transmembrane helix</keyword>
<dbReference type="RefSeq" id="WP_239108229.1">
    <property type="nucleotide sequence ID" value="NZ_BOOF01000005.1"/>
</dbReference>
<evidence type="ECO:0008006" key="6">
    <source>
        <dbReference type="Google" id="ProtNLM"/>
    </source>
</evidence>
<sequence>MDGNLRKYFGRLTGGMAAVAALALLVVAAPASADTGDEVPVGTRLAARTHPAVQLTSITYSGEVVVPSSQAKQAAWDQLTNEATQAVLAGKIPSDERSIAKFFFQRVAADVDRYLQPVGPERTVKAQVGGMCTGWWVTPDGYMVTGAHCVEMSNEELSQTFAQQALEKFNKQDAKEMINALRNFEADKEMLELVQQIYVTFNSTHLEIRGLQKSLSVLQSLPGGGVDKTAKEVPAELVSVGESYPGKDFALLKVNGQQNLPTVPLGDDTDVQTGDTLYISGFPGLVTNTPWFSLESKLDPALTEGPYNAKRSTQEGVPYIQTQAPSYHGNSGGPVFSRAGKVVGMLIAGTVSENGEASENESFVLPVSIIKEKLNEKNVKPSASLTTTKYNEALDDFFQRHYKDALPKFREVQALFPGHPYVAKYITDSQQAISSGKDETPQPMWLWIAIGAGVLIVVGGGLLLLVLMRRRKKTPSSPQGQSPSPAYGGPYPGVNGGGGYPAQVGAGYDRQPVNGQVLPQGWQPQSLPPANGHQAGRTAGGYEAPRPRDYDAQRPGGGYDPQRPDGATQYVRPAPSPYGHQRPQATPDQDPAGSNAPDVADLEREIAELRRQLQHRPPEA</sequence>